<evidence type="ECO:0000256" key="1">
    <source>
        <dbReference type="SAM" id="MobiDB-lite"/>
    </source>
</evidence>
<dbReference type="EMBL" id="CP095005">
    <property type="protein sequence ID" value="UOO95696.1"/>
    <property type="molecule type" value="Genomic_DNA"/>
</dbReference>
<evidence type="ECO:0000313" key="3">
    <source>
        <dbReference type="EMBL" id="GAA0458897.1"/>
    </source>
</evidence>
<dbReference type="KEGG" id="hdo:MUK72_03065"/>
<gene>
    <name evidence="3" type="ORF">GCM10008985_13990</name>
    <name evidence="4" type="ORF">MUK72_03065</name>
</gene>
<reference evidence="3" key="1">
    <citation type="journal article" date="2014" name="Int. J. Syst. Evol. Microbiol.">
        <title>Complete genome sequence of Corynebacterium casei LMG S-19264T (=DSM 44701T), isolated from a smear-ripened cheese.</title>
        <authorList>
            <consortium name="US DOE Joint Genome Institute (JGI-PGF)"/>
            <person name="Walter F."/>
            <person name="Albersmeier A."/>
            <person name="Kalinowski J."/>
            <person name="Ruckert C."/>
        </authorList>
    </citation>
    <scope>NUCLEOTIDE SEQUENCE</scope>
    <source>
        <strain evidence="3">JCM 12289</strain>
    </source>
</reference>
<accession>A0AAV3SFR1</accession>
<keyword evidence="2" id="KW-0472">Membrane</keyword>
<dbReference type="GeneID" id="71760795"/>
<feature type="compositionally biased region" description="Polar residues" evidence="1">
    <location>
        <begin position="17"/>
        <end position="26"/>
    </location>
</feature>
<evidence type="ECO:0000313" key="4">
    <source>
        <dbReference type="EMBL" id="UOO95696.1"/>
    </source>
</evidence>
<protein>
    <submittedName>
        <fullName evidence="3">Uncharacterized protein</fullName>
    </submittedName>
</protein>
<dbReference type="Proteomes" id="UP001500962">
    <property type="component" value="Unassembled WGS sequence"/>
</dbReference>
<dbReference type="RefSeq" id="WP_244703822.1">
    <property type="nucleotide sequence ID" value="NZ_BAAADN010000022.1"/>
</dbReference>
<keyword evidence="2" id="KW-0812">Transmembrane</keyword>
<dbReference type="EMBL" id="BAAADN010000022">
    <property type="protein sequence ID" value="GAA0458897.1"/>
    <property type="molecule type" value="Genomic_DNA"/>
</dbReference>
<reference evidence="4" key="2">
    <citation type="submission" date="2022-04" db="EMBL/GenBank/DDBJ databases">
        <title>Sequencing and genomic assembly of Halococcus dombrowskii.</title>
        <authorList>
            <person name="Lim S.W."/>
            <person name="MacLea K.S."/>
        </authorList>
    </citation>
    <scope>NUCLEOTIDE SEQUENCE</scope>
    <source>
        <strain evidence="4">H4</strain>
    </source>
</reference>
<evidence type="ECO:0000256" key="2">
    <source>
        <dbReference type="SAM" id="Phobius"/>
    </source>
</evidence>
<dbReference type="AlphaFoldDB" id="A0AAV3SFR1"/>
<evidence type="ECO:0000313" key="6">
    <source>
        <dbReference type="Proteomes" id="UP001500962"/>
    </source>
</evidence>
<keyword evidence="2" id="KW-1133">Transmembrane helix</keyword>
<name>A0AAV3SFR1_HALDO</name>
<feature type="transmembrane region" description="Helical" evidence="2">
    <location>
        <begin position="88"/>
        <end position="110"/>
    </location>
</feature>
<evidence type="ECO:0000313" key="5">
    <source>
        <dbReference type="Proteomes" id="UP000830542"/>
    </source>
</evidence>
<feature type="transmembrane region" description="Helical" evidence="2">
    <location>
        <begin position="63"/>
        <end position="82"/>
    </location>
</feature>
<dbReference type="Proteomes" id="UP000830542">
    <property type="component" value="Chromosome"/>
</dbReference>
<proteinExistence type="predicted"/>
<organism evidence="3 6">
    <name type="scientific">Halococcus dombrowskii</name>
    <dbReference type="NCBI Taxonomy" id="179637"/>
    <lineage>
        <taxon>Archaea</taxon>
        <taxon>Methanobacteriati</taxon>
        <taxon>Methanobacteriota</taxon>
        <taxon>Stenosarchaea group</taxon>
        <taxon>Halobacteria</taxon>
        <taxon>Halobacteriales</taxon>
        <taxon>Halococcaceae</taxon>
        <taxon>Halococcus</taxon>
    </lineage>
</organism>
<keyword evidence="5" id="KW-1185">Reference proteome</keyword>
<reference evidence="3" key="3">
    <citation type="submission" date="2023-12" db="EMBL/GenBank/DDBJ databases">
        <authorList>
            <person name="Sun Q."/>
            <person name="Inoue M."/>
        </authorList>
    </citation>
    <scope>NUCLEOTIDE SEQUENCE</scope>
    <source>
        <strain evidence="3">JCM 12289</strain>
    </source>
</reference>
<sequence length="117" mass="12737">MLPNADLHALRSDENSRSGATLTPEQSAAHRNMFPQLSFERIMATDGPDSSDRYLTKRNFARFYKWLTILGVAAAVATVVAGEIVPTAITGTIIGCWLLASLFVFAHFGIKNSTHGI</sequence>
<feature type="region of interest" description="Disordered" evidence="1">
    <location>
        <begin position="1"/>
        <end position="30"/>
    </location>
</feature>